<accession>A0A4C1UL42</accession>
<dbReference type="Proteomes" id="UP000299102">
    <property type="component" value="Unassembled WGS sequence"/>
</dbReference>
<organism evidence="1 2">
    <name type="scientific">Eumeta variegata</name>
    <name type="common">Bagworm moth</name>
    <name type="synonym">Eumeta japonica</name>
    <dbReference type="NCBI Taxonomy" id="151549"/>
    <lineage>
        <taxon>Eukaryota</taxon>
        <taxon>Metazoa</taxon>
        <taxon>Ecdysozoa</taxon>
        <taxon>Arthropoda</taxon>
        <taxon>Hexapoda</taxon>
        <taxon>Insecta</taxon>
        <taxon>Pterygota</taxon>
        <taxon>Neoptera</taxon>
        <taxon>Endopterygota</taxon>
        <taxon>Lepidoptera</taxon>
        <taxon>Glossata</taxon>
        <taxon>Ditrysia</taxon>
        <taxon>Tineoidea</taxon>
        <taxon>Psychidae</taxon>
        <taxon>Oiketicinae</taxon>
        <taxon>Eumeta</taxon>
    </lineage>
</organism>
<protein>
    <submittedName>
        <fullName evidence="1">Uncharacterized protein</fullName>
    </submittedName>
</protein>
<dbReference type="EMBL" id="BGZK01000190">
    <property type="protein sequence ID" value="GBP27171.1"/>
    <property type="molecule type" value="Genomic_DNA"/>
</dbReference>
<evidence type="ECO:0000313" key="1">
    <source>
        <dbReference type="EMBL" id="GBP27171.1"/>
    </source>
</evidence>
<evidence type="ECO:0000313" key="2">
    <source>
        <dbReference type="Proteomes" id="UP000299102"/>
    </source>
</evidence>
<dbReference type="AlphaFoldDB" id="A0A4C1UL42"/>
<sequence>MDTRDMCATRWQNPAILQVDIAAGSCASILVSQVPAATSPTTRVRIKKLGAGGRSTPRRYRVTVSTVRVARRVAGTLRVFEGSHNALSSFRLHYNTMLTFQQENLEAL</sequence>
<comment type="caution">
    <text evidence="1">The sequence shown here is derived from an EMBL/GenBank/DDBJ whole genome shotgun (WGS) entry which is preliminary data.</text>
</comment>
<proteinExistence type="predicted"/>
<keyword evidence="2" id="KW-1185">Reference proteome</keyword>
<name>A0A4C1UL42_EUMVA</name>
<gene>
    <name evidence="1" type="ORF">EVAR_15944_1</name>
</gene>
<reference evidence="1 2" key="1">
    <citation type="journal article" date="2019" name="Commun. Biol.">
        <title>The bagworm genome reveals a unique fibroin gene that provides high tensile strength.</title>
        <authorList>
            <person name="Kono N."/>
            <person name="Nakamura H."/>
            <person name="Ohtoshi R."/>
            <person name="Tomita M."/>
            <person name="Numata K."/>
            <person name="Arakawa K."/>
        </authorList>
    </citation>
    <scope>NUCLEOTIDE SEQUENCE [LARGE SCALE GENOMIC DNA]</scope>
</reference>